<dbReference type="PANTHER" id="PTHR13501:SF10">
    <property type="entry name" value="LARGE RIBOSOMAL SUBUNIT PROTEIN UL22M"/>
    <property type="match status" value="1"/>
</dbReference>
<evidence type="ECO:0000256" key="9">
    <source>
        <dbReference type="ARBA" id="ARBA00035285"/>
    </source>
</evidence>
<evidence type="ECO:0000256" key="10">
    <source>
        <dbReference type="HAMAP-Rule" id="MF_01331"/>
    </source>
</evidence>
<keyword evidence="7 10" id="KW-0689">Ribosomal protein</keyword>
<reference evidence="13" key="1">
    <citation type="submission" date="2020-05" db="EMBL/GenBank/DDBJ databases">
        <authorList>
            <person name="Li X.-P."/>
        </authorList>
    </citation>
    <scope>NUCLEOTIDE SEQUENCE</scope>
    <source>
        <strain evidence="13">Cujiang_3</strain>
    </source>
</reference>
<keyword evidence="6 10" id="KW-0694">RNA-binding</keyword>
<evidence type="ECO:0000313" key="13">
    <source>
        <dbReference type="EMBL" id="QWE50260.1"/>
    </source>
</evidence>
<dbReference type="AlphaFoldDB" id="A0A8E8PD10"/>
<dbReference type="InterPro" id="IPR018260">
    <property type="entry name" value="Ribosomal_uL22_CS"/>
</dbReference>
<dbReference type="GO" id="GO:0006412">
    <property type="term" value="P:translation"/>
    <property type="evidence" value="ECO:0007669"/>
    <property type="project" value="UniProtKB-UniRule"/>
</dbReference>
<gene>
    <name evidence="10 13" type="primary">rpl22</name>
</gene>
<dbReference type="GO" id="GO:0015934">
    <property type="term" value="C:large ribosomal subunit"/>
    <property type="evidence" value="ECO:0007669"/>
    <property type="project" value="InterPro"/>
</dbReference>
<dbReference type="GO" id="GO:0019843">
    <property type="term" value="F:rRNA binding"/>
    <property type="evidence" value="ECO:0007669"/>
    <property type="project" value="UniProtKB-UniRule"/>
</dbReference>
<keyword evidence="5 10" id="KW-0699">rRNA-binding</keyword>
<comment type="subcellular location">
    <subcellularLocation>
        <location evidence="10 12">Plastid</location>
        <location evidence="10 12">Chloroplast</location>
    </subcellularLocation>
</comment>
<dbReference type="GO" id="GO:0003735">
    <property type="term" value="F:structural constituent of ribosome"/>
    <property type="evidence" value="ECO:0007669"/>
    <property type="project" value="InterPro"/>
</dbReference>
<evidence type="ECO:0000256" key="11">
    <source>
        <dbReference type="RuleBase" id="RU004005"/>
    </source>
</evidence>
<dbReference type="InterPro" id="IPR036394">
    <property type="entry name" value="Ribosomal_uL22_sf"/>
</dbReference>
<evidence type="ECO:0000256" key="12">
    <source>
        <dbReference type="RuleBase" id="RU004009"/>
    </source>
</evidence>
<evidence type="ECO:0000256" key="4">
    <source>
        <dbReference type="ARBA" id="ARBA00022640"/>
    </source>
</evidence>
<dbReference type="SUPFAM" id="SSF54843">
    <property type="entry name" value="Ribosomal protein L22"/>
    <property type="match status" value="1"/>
</dbReference>
<keyword evidence="13" id="KW-0150">Chloroplast</keyword>
<evidence type="ECO:0000256" key="3">
    <source>
        <dbReference type="ARBA" id="ARBA00009451"/>
    </source>
</evidence>
<comment type="subunit">
    <text evidence="10">Part of the 50S ribosomal subunit.</text>
</comment>
<keyword evidence="8 10" id="KW-0687">Ribonucleoprotein</keyword>
<dbReference type="CDD" id="cd00336">
    <property type="entry name" value="Ribosomal_L22"/>
    <property type="match status" value="1"/>
</dbReference>
<comment type="function">
    <text evidence="2 10 12">This protein binds specifically to 23S rRNA.</text>
</comment>
<name>A0A8E8PD10_9ROSI</name>
<comment type="similarity">
    <text evidence="3 10 11">Belongs to the universal ribosomal protein uL22 family.</text>
</comment>
<dbReference type="Gene3D" id="3.90.470.10">
    <property type="entry name" value="Ribosomal protein L22/L17"/>
    <property type="match status" value="1"/>
</dbReference>
<evidence type="ECO:0000256" key="6">
    <source>
        <dbReference type="ARBA" id="ARBA00022884"/>
    </source>
</evidence>
<geneLocation type="chloroplast" evidence="13"/>
<comment type="function">
    <text evidence="1 10 12">The globular domain of the protein is located near the polypeptide exit tunnel on the outside of the subunit, while an extended beta-hairpin is found that lines the wall of the exit tunnel in the center of the 70S ribosome.</text>
</comment>
<dbReference type="PROSITE" id="PS00464">
    <property type="entry name" value="RIBOSOMAL_L22"/>
    <property type="match status" value="1"/>
</dbReference>
<dbReference type="GO" id="GO:0009507">
    <property type="term" value="C:chloroplast"/>
    <property type="evidence" value="ECO:0007669"/>
    <property type="project" value="UniProtKB-SubCell"/>
</dbReference>
<proteinExistence type="inferred from homology"/>
<dbReference type="InterPro" id="IPR047867">
    <property type="entry name" value="Ribosomal_uL22_bac/org-type"/>
</dbReference>
<dbReference type="EMBL" id="MT522017">
    <property type="protein sequence ID" value="QWE50260.1"/>
    <property type="molecule type" value="Genomic_DNA"/>
</dbReference>
<reference evidence="13" key="2">
    <citation type="journal article" date="2021" name="Plant Divers">
        <title>Comparative analysis of plastomes in Oxalidaceae: Phylogenetic relationships and potential molecular markers.</title>
        <authorList>
            <person name="Li X."/>
            <person name="Zhao Y."/>
            <person name="Tu X."/>
            <person name="Li C."/>
            <person name="Zhu Y."/>
            <person name="Zhong H."/>
            <person name="Liu Z.-J."/>
            <person name="Wu S."/>
            <person name="Zhai J."/>
        </authorList>
    </citation>
    <scope>NUCLEOTIDE SEQUENCE</scope>
    <source>
        <strain evidence="13">Cujiang_3</strain>
    </source>
</reference>
<protein>
    <recommendedName>
        <fullName evidence="9 10">Large ribosomal subunit protein uL22c</fullName>
    </recommendedName>
</protein>
<dbReference type="PANTHER" id="PTHR13501">
    <property type="entry name" value="CHLOROPLAST 50S RIBOSOMAL PROTEIN L22-RELATED"/>
    <property type="match status" value="1"/>
</dbReference>
<evidence type="ECO:0000256" key="1">
    <source>
        <dbReference type="ARBA" id="ARBA00003478"/>
    </source>
</evidence>
<dbReference type="HAMAP" id="MF_01331_B">
    <property type="entry name" value="Ribosomal_uL22_B"/>
    <property type="match status" value="1"/>
</dbReference>
<evidence type="ECO:0000256" key="5">
    <source>
        <dbReference type="ARBA" id="ARBA00022730"/>
    </source>
</evidence>
<organism evidence="13">
    <name type="scientific">Biophytum sensitivum</name>
    <dbReference type="NCBI Taxonomy" id="1898900"/>
    <lineage>
        <taxon>Eukaryota</taxon>
        <taxon>Viridiplantae</taxon>
        <taxon>Streptophyta</taxon>
        <taxon>Embryophyta</taxon>
        <taxon>Tracheophyta</taxon>
        <taxon>Spermatophyta</taxon>
        <taxon>Magnoliopsida</taxon>
        <taxon>eudicotyledons</taxon>
        <taxon>Gunneridae</taxon>
        <taxon>Pentapetalae</taxon>
        <taxon>rosids</taxon>
        <taxon>fabids</taxon>
        <taxon>Oxalidales</taxon>
        <taxon>Oxalidaceae</taxon>
        <taxon>Biophytum</taxon>
    </lineage>
</organism>
<evidence type="ECO:0000256" key="7">
    <source>
        <dbReference type="ARBA" id="ARBA00022980"/>
    </source>
</evidence>
<accession>A0A8E8PD10</accession>
<evidence type="ECO:0000256" key="2">
    <source>
        <dbReference type="ARBA" id="ARBA00003611"/>
    </source>
</evidence>
<keyword evidence="4 13" id="KW-0934">Plastid</keyword>
<dbReference type="Pfam" id="PF00237">
    <property type="entry name" value="Ribosomal_L22"/>
    <property type="match status" value="1"/>
</dbReference>
<dbReference type="InterPro" id="IPR001063">
    <property type="entry name" value="Ribosomal_uL22"/>
</dbReference>
<dbReference type="InterPro" id="IPR005727">
    <property type="entry name" value="Ribosomal_uL22_bac/chlpt-type"/>
</dbReference>
<evidence type="ECO:0000256" key="8">
    <source>
        <dbReference type="ARBA" id="ARBA00023274"/>
    </source>
</evidence>
<sequence length="166" mass="19413">MIFKPKRVPSVPKDRTIYTHTNKVYGRNICLSTYKAQRVIDQLRFRSYEETLMILELMPYRACYPVFKLVYSVAANAIHNTQLTKTGPSTIITKIESHKSSTFKKLKPRARGRSYPIKRSTSHIYVMLTDLELLEEYISNGYCFYIEDEPSTNTKPKLSFPFLKKK</sequence>